<dbReference type="InterPro" id="IPR006683">
    <property type="entry name" value="Thioestr_dom"/>
</dbReference>
<keyword evidence="6" id="KW-1185">Reference proteome</keyword>
<dbReference type="EMBL" id="CAVMBE010000130">
    <property type="protein sequence ID" value="CAK4034684.1"/>
    <property type="molecule type" value="Genomic_DNA"/>
</dbReference>
<dbReference type="SUPFAM" id="SSF54637">
    <property type="entry name" value="Thioesterase/thiol ester dehydrase-isomerase"/>
    <property type="match status" value="1"/>
</dbReference>
<reference evidence="5" key="1">
    <citation type="submission" date="2023-11" db="EMBL/GenBank/DDBJ databases">
        <authorList>
            <person name="Alioto T."/>
            <person name="Alioto T."/>
            <person name="Gomez Garrido J."/>
        </authorList>
    </citation>
    <scope>NUCLEOTIDE SEQUENCE</scope>
</reference>
<dbReference type="NCBIfam" id="TIGR00369">
    <property type="entry name" value="unchar_dom_1"/>
    <property type="match status" value="1"/>
</dbReference>
<dbReference type="Proteomes" id="UP001296104">
    <property type="component" value="Unassembled WGS sequence"/>
</dbReference>
<feature type="domain" description="Thioesterase" evidence="4">
    <location>
        <begin position="395"/>
        <end position="473"/>
    </location>
</feature>
<dbReference type="GO" id="GO:0047617">
    <property type="term" value="F:fatty acyl-CoA hydrolase activity"/>
    <property type="evidence" value="ECO:0007669"/>
    <property type="project" value="InterPro"/>
</dbReference>
<dbReference type="InterPro" id="IPR039298">
    <property type="entry name" value="ACOT13"/>
</dbReference>
<evidence type="ECO:0000256" key="2">
    <source>
        <dbReference type="ARBA" id="ARBA00022801"/>
    </source>
</evidence>
<dbReference type="InterPro" id="IPR029327">
    <property type="entry name" value="HAUS4"/>
</dbReference>
<feature type="coiled-coil region" evidence="3">
    <location>
        <begin position="243"/>
        <end position="284"/>
    </location>
</feature>
<evidence type="ECO:0000256" key="3">
    <source>
        <dbReference type="SAM" id="Coils"/>
    </source>
</evidence>
<sequence>MLPPVDGDTLIANPKFDALYRDLCNNKLEPDGTTRVDGKTQREREAFGEELKKARTAASKQDLVKTYLQSLAYRGDELPVELRELVAIIGAALHTPLSRGDALLLREDVDKFKDNIMLISLVVSKAAAEDITQLARILSTEATSDWRDLPSRIQRIKDNGISSEAAIADLRIQIAHETTNVHSLYRQAIETSIRILEQTIHGSVSRSTKAKADYLATVAEGMARKLKLQQNSLLAQTKSPDLQEALRRRVEDLDGEAVGLKRRMRELQEKLEEYRANAAVQGMAREYAEIVSETVKTAIMGETDLEKLRDALDGRAIARAVRLTGFSVTSRRSSGINIAGLANAIRACQQEEAGGNFASAWLETLEIIEAERTSKSTSRIVYRFPVLQQYLNPTQTLHGGAVATIFDIATSWLLYLVCEPGFWTSMGTTRTLNCTYLRPAMEDEGLRLECEIIHCGKRMALLKGTLLRESDRAVIATCEHNKFNVDAESKV</sequence>
<evidence type="ECO:0000256" key="1">
    <source>
        <dbReference type="ARBA" id="ARBA00008324"/>
    </source>
</evidence>
<dbReference type="GO" id="GO:0070652">
    <property type="term" value="C:HAUS complex"/>
    <property type="evidence" value="ECO:0007669"/>
    <property type="project" value="InterPro"/>
</dbReference>
<dbReference type="Pfam" id="PF14735">
    <property type="entry name" value="HAUS4"/>
    <property type="match status" value="1"/>
</dbReference>
<dbReference type="CDD" id="cd03443">
    <property type="entry name" value="PaaI_thioesterase"/>
    <property type="match status" value="1"/>
</dbReference>
<comment type="similarity">
    <text evidence="1">Belongs to the thioesterase PaaI family.</text>
</comment>
<protein>
    <recommendedName>
        <fullName evidence="4">Thioesterase domain-containing protein</fullName>
    </recommendedName>
</protein>
<evidence type="ECO:0000259" key="4">
    <source>
        <dbReference type="Pfam" id="PF03061"/>
    </source>
</evidence>
<dbReference type="PANTHER" id="PTHR21660">
    <property type="entry name" value="THIOESTERASE SUPERFAMILY MEMBER-RELATED"/>
    <property type="match status" value="1"/>
</dbReference>
<evidence type="ECO:0000313" key="5">
    <source>
        <dbReference type="EMBL" id="CAK4034684.1"/>
    </source>
</evidence>
<evidence type="ECO:0000313" key="6">
    <source>
        <dbReference type="Proteomes" id="UP001296104"/>
    </source>
</evidence>
<dbReference type="GO" id="GO:0051225">
    <property type="term" value="P:spindle assembly"/>
    <property type="evidence" value="ECO:0007669"/>
    <property type="project" value="InterPro"/>
</dbReference>
<proteinExistence type="inferred from homology"/>
<gene>
    <name evidence="5" type="ORF">LECACI_7A009842</name>
</gene>
<dbReference type="InterPro" id="IPR003736">
    <property type="entry name" value="PAAI_dom"/>
</dbReference>
<organism evidence="5 6">
    <name type="scientific">Lecanosticta acicola</name>
    <dbReference type="NCBI Taxonomy" id="111012"/>
    <lineage>
        <taxon>Eukaryota</taxon>
        <taxon>Fungi</taxon>
        <taxon>Dikarya</taxon>
        <taxon>Ascomycota</taxon>
        <taxon>Pezizomycotina</taxon>
        <taxon>Dothideomycetes</taxon>
        <taxon>Dothideomycetidae</taxon>
        <taxon>Mycosphaerellales</taxon>
        <taxon>Mycosphaerellaceae</taxon>
        <taxon>Lecanosticta</taxon>
    </lineage>
</organism>
<dbReference type="PANTHER" id="PTHR21660:SF1">
    <property type="entry name" value="ACYL-COENZYME A THIOESTERASE 13"/>
    <property type="match status" value="1"/>
</dbReference>
<keyword evidence="2" id="KW-0378">Hydrolase</keyword>
<dbReference type="AlphaFoldDB" id="A0AAI8Z917"/>
<dbReference type="InterPro" id="IPR029069">
    <property type="entry name" value="HotDog_dom_sf"/>
</dbReference>
<dbReference type="Gene3D" id="3.10.129.10">
    <property type="entry name" value="Hotdog Thioesterase"/>
    <property type="match status" value="1"/>
</dbReference>
<dbReference type="Pfam" id="PF03061">
    <property type="entry name" value="4HBT"/>
    <property type="match status" value="1"/>
</dbReference>
<name>A0AAI8Z917_9PEZI</name>
<accession>A0AAI8Z917</accession>
<keyword evidence="3" id="KW-0175">Coiled coil</keyword>
<comment type="caution">
    <text evidence="5">The sequence shown here is derived from an EMBL/GenBank/DDBJ whole genome shotgun (WGS) entry which is preliminary data.</text>
</comment>